<gene>
    <name evidence="5" type="ORF">DDJ31_34300</name>
    <name evidence="4" type="ORF">ELQ87_05055</name>
</gene>
<evidence type="ECO:0000256" key="1">
    <source>
        <dbReference type="ARBA" id="ARBA00023125"/>
    </source>
</evidence>
<dbReference type="Proteomes" id="UP000271291">
    <property type="component" value="Chromosome"/>
</dbReference>
<dbReference type="InterPro" id="IPR041347">
    <property type="entry name" value="MftR_C"/>
</dbReference>
<dbReference type="Gene3D" id="1.10.357.10">
    <property type="entry name" value="Tetracycline Repressor, domain 2"/>
    <property type="match status" value="1"/>
</dbReference>
<dbReference type="PANTHER" id="PTHR30055">
    <property type="entry name" value="HTH-TYPE TRANSCRIPTIONAL REGULATOR RUTR"/>
    <property type="match status" value="1"/>
</dbReference>
<feature type="DNA-binding region" description="H-T-H motif" evidence="2">
    <location>
        <begin position="36"/>
        <end position="55"/>
    </location>
</feature>
<evidence type="ECO:0000313" key="4">
    <source>
        <dbReference type="EMBL" id="AZS83733.1"/>
    </source>
</evidence>
<evidence type="ECO:0000256" key="2">
    <source>
        <dbReference type="PROSITE-ProRule" id="PRU00335"/>
    </source>
</evidence>
<protein>
    <submittedName>
        <fullName evidence="4">TetR family transcriptional regulator</fullName>
    </submittedName>
</protein>
<dbReference type="PROSITE" id="PS50977">
    <property type="entry name" value="HTH_TETR_2"/>
    <property type="match status" value="1"/>
</dbReference>
<keyword evidence="1 2" id="KW-0238">DNA-binding</keyword>
<keyword evidence="7" id="KW-1185">Reference proteome</keyword>
<evidence type="ECO:0000313" key="7">
    <source>
        <dbReference type="Proteomes" id="UP000501753"/>
    </source>
</evidence>
<dbReference type="PRINTS" id="PR00455">
    <property type="entry name" value="HTHTETR"/>
</dbReference>
<dbReference type="PANTHER" id="PTHR30055:SF226">
    <property type="entry name" value="HTH-TYPE TRANSCRIPTIONAL REGULATOR PKSA"/>
    <property type="match status" value="1"/>
</dbReference>
<reference evidence="5 7" key="1">
    <citation type="submission" date="2018-04" db="EMBL/GenBank/DDBJ databases">
        <title>Complete genome sequences of Streptomyces griseoviridis K61 and characterization of antagonistic properties of biological control agents.</title>
        <authorList>
            <person name="Mariita R.M."/>
            <person name="Sello J.K."/>
        </authorList>
    </citation>
    <scope>NUCLEOTIDE SEQUENCE [LARGE SCALE GENOMIC DNA]</scope>
    <source>
        <strain evidence="5 7">K61</strain>
    </source>
</reference>
<organism evidence="4 6">
    <name type="scientific">Streptomyces griseoviridis</name>
    <dbReference type="NCBI Taxonomy" id="45398"/>
    <lineage>
        <taxon>Bacteria</taxon>
        <taxon>Bacillati</taxon>
        <taxon>Actinomycetota</taxon>
        <taxon>Actinomycetes</taxon>
        <taxon>Kitasatosporales</taxon>
        <taxon>Streptomycetaceae</taxon>
        <taxon>Streptomyces</taxon>
    </lineage>
</organism>
<dbReference type="AlphaFoldDB" id="A0A3S9Z7E5"/>
<evidence type="ECO:0000313" key="5">
    <source>
        <dbReference type="EMBL" id="QCN89415.1"/>
    </source>
</evidence>
<dbReference type="GO" id="GO:0003700">
    <property type="term" value="F:DNA-binding transcription factor activity"/>
    <property type="evidence" value="ECO:0007669"/>
    <property type="project" value="TreeGrafter"/>
</dbReference>
<dbReference type="Proteomes" id="UP000501753">
    <property type="component" value="Chromosome"/>
</dbReference>
<sequence length="203" mass="22158">MSEAGRGRGRPPVSSREEVEAVAVDLFLAHGYAATGISAITAAAGVSRSTFFRYFPSKSGVIWSAFDDHTARLRGLLARAEADRPVMTVVRTCVVEALRASVDDRRIWMKRFVILDESPELRAEESAQWISWAEAVAEYVADRLGEDSAGLRPASIGGAVQAAFLAALRSWKTATAPAPELLRELDRDLVPLCDVLQGWIDQE</sequence>
<dbReference type="InterPro" id="IPR001647">
    <property type="entry name" value="HTH_TetR"/>
</dbReference>
<dbReference type="RefSeq" id="WP_127176644.1">
    <property type="nucleotide sequence ID" value="NZ_CP029078.1"/>
</dbReference>
<reference evidence="4 6" key="2">
    <citation type="submission" date="2018-12" db="EMBL/GenBank/DDBJ databases">
        <title>Streptomyces griseoviridis F1-27 complete genome.</title>
        <authorList>
            <person name="Mariita R.M."/>
            <person name="Sello J.K."/>
        </authorList>
    </citation>
    <scope>NUCLEOTIDE SEQUENCE [LARGE SCALE GENOMIC DNA]</scope>
    <source>
        <strain evidence="4 6">F1-27</strain>
    </source>
</reference>
<name>A0A3S9Z7E5_STRGD</name>
<evidence type="ECO:0000313" key="6">
    <source>
        <dbReference type="Proteomes" id="UP000271291"/>
    </source>
</evidence>
<dbReference type="InterPro" id="IPR050109">
    <property type="entry name" value="HTH-type_TetR-like_transc_reg"/>
</dbReference>
<dbReference type="EMBL" id="CP029078">
    <property type="protein sequence ID" value="QCN89415.1"/>
    <property type="molecule type" value="Genomic_DNA"/>
</dbReference>
<dbReference type="Gene3D" id="1.10.10.60">
    <property type="entry name" value="Homeodomain-like"/>
    <property type="match status" value="1"/>
</dbReference>
<dbReference type="OrthoDB" id="8688418at2"/>
<accession>A0A3S9Z7E5</accession>
<feature type="domain" description="HTH tetR-type" evidence="3">
    <location>
        <begin position="13"/>
        <end position="73"/>
    </location>
</feature>
<dbReference type="Pfam" id="PF00440">
    <property type="entry name" value="TetR_N"/>
    <property type="match status" value="1"/>
</dbReference>
<proteinExistence type="predicted"/>
<dbReference type="InterPro" id="IPR009057">
    <property type="entry name" value="Homeodomain-like_sf"/>
</dbReference>
<dbReference type="KEGG" id="sgd:ELQ87_05055"/>
<dbReference type="GO" id="GO:0000976">
    <property type="term" value="F:transcription cis-regulatory region binding"/>
    <property type="evidence" value="ECO:0007669"/>
    <property type="project" value="TreeGrafter"/>
</dbReference>
<evidence type="ECO:0000259" key="3">
    <source>
        <dbReference type="PROSITE" id="PS50977"/>
    </source>
</evidence>
<dbReference type="SUPFAM" id="SSF46689">
    <property type="entry name" value="Homeodomain-like"/>
    <property type="match status" value="1"/>
</dbReference>
<dbReference type="EMBL" id="CP034687">
    <property type="protein sequence ID" value="AZS83733.1"/>
    <property type="molecule type" value="Genomic_DNA"/>
</dbReference>
<dbReference type="Pfam" id="PF17754">
    <property type="entry name" value="TetR_C_14"/>
    <property type="match status" value="1"/>
</dbReference>